<dbReference type="PANTHER" id="PTHR33050:SF7">
    <property type="entry name" value="RIBONUCLEASE H"/>
    <property type="match status" value="1"/>
</dbReference>
<evidence type="ECO:0000313" key="3">
    <source>
        <dbReference type="Proteomes" id="UP000186817"/>
    </source>
</evidence>
<accession>A0A1Q9E2P8</accession>
<dbReference type="PANTHER" id="PTHR33050">
    <property type="entry name" value="REVERSE TRANSCRIPTASE DOMAIN-CONTAINING PROTEIN"/>
    <property type="match status" value="1"/>
</dbReference>
<keyword evidence="3" id="KW-1185">Reference proteome</keyword>
<feature type="coiled-coil region" evidence="1">
    <location>
        <begin position="265"/>
        <end position="292"/>
    </location>
</feature>
<reference evidence="2 3" key="1">
    <citation type="submission" date="2016-02" db="EMBL/GenBank/DDBJ databases">
        <title>Genome analysis of coral dinoflagellate symbionts highlights evolutionary adaptations to a symbiotic lifestyle.</title>
        <authorList>
            <person name="Aranda M."/>
            <person name="Li Y."/>
            <person name="Liew Y.J."/>
            <person name="Baumgarten S."/>
            <person name="Simakov O."/>
            <person name="Wilson M."/>
            <person name="Piel J."/>
            <person name="Ashoor H."/>
            <person name="Bougouffa S."/>
            <person name="Bajic V.B."/>
            <person name="Ryu T."/>
            <person name="Ravasi T."/>
            <person name="Bayer T."/>
            <person name="Micklem G."/>
            <person name="Kim H."/>
            <person name="Bhak J."/>
            <person name="Lajeunesse T.C."/>
            <person name="Voolstra C.R."/>
        </authorList>
    </citation>
    <scope>NUCLEOTIDE SEQUENCE [LARGE SCALE GENOMIC DNA]</scope>
    <source>
        <strain evidence="2 3">CCMP2467</strain>
    </source>
</reference>
<keyword evidence="1" id="KW-0175">Coiled coil</keyword>
<gene>
    <name evidence="2" type="ORF">AK812_SmicGene15568</name>
</gene>
<dbReference type="EMBL" id="LSRX01000285">
    <property type="protein sequence ID" value="OLQ01669.1"/>
    <property type="molecule type" value="Genomic_DNA"/>
</dbReference>
<name>A0A1Q9E2P8_SYMMI</name>
<organism evidence="2 3">
    <name type="scientific">Symbiodinium microadriaticum</name>
    <name type="common">Dinoflagellate</name>
    <name type="synonym">Zooxanthella microadriatica</name>
    <dbReference type="NCBI Taxonomy" id="2951"/>
    <lineage>
        <taxon>Eukaryota</taxon>
        <taxon>Sar</taxon>
        <taxon>Alveolata</taxon>
        <taxon>Dinophyceae</taxon>
        <taxon>Suessiales</taxon>
        <taxon>Symbiodiniaceae</taxon>
        <taxon>Symbiodinium</taxon>
    </lineage>
</organism>
<proteinExistence type="predicted"/>
<sequence>MPFRKRRLWVEVRDPDHPLRIADQDAVASLHAWKALLVSTPFVKSLRSPVDLQIVAEADACATESSMGLGGYVCWPNGRSHWFAVSLSASELQDLSDIFQVPLQSQIAALELLAQLLLLWCVHQALPSCRGRLRVCLRCDNSAAEAAASKGMSPVLAMSAVLQKFLAFQAWTGIDAEVEHIAGYKNALADELSRMPKEAVPPLPQEDRSLANACADASVSAAWDRGSPASDFGGPAMESELAELSPNTPTDAVRCESCSAVRVVNAELRARIEHLTSENARLNLRLEEFMAASRTSGAQPRTADERVRQIFYAAETEAAQVLADPRVLLRALQYHEQRLDALVHLQSALETQLRSRP</sequence>
<dbReference type="OrthoDB" id="434200at2759"/>
<evidence type="ECO:0000256" key="1">
    <source>
        <dbReference type="SAM" id="Coils"/>
    </source>
</evidence>
<dbReference type="Proteomes" id="UP000186817">
    <property type="component" value="Unassembled WGS sequence"/>
</dbReference>
<dbReference type="AlphaFoldDB" id="A0A1Q9E2P8"/>
<dbReference type="InterPro" id="IPR052055">
    <property type="entry name" value="Hepadnavirus_pol/RT"/>
</dbReference>
<evidence type="ECO:0000313" key="2">
    <source>
        <dbReference type="EMBL" id="OLQ01669.1"/>
    </source>
</evidence>
<protein>
    <submittedName>
        <fullName evidence="2">Uncharacterized protein</fullName>
    </submittedName>
</protein>
<comment type="caution">
    <text evidence="2">The sequence shown here is derived from an EMBL/GenBank/DDBJ whole genome shotgun (WGS) entry which is preliminary data.</text>
</comment>